<dbReference type="EMBL" id="BK016196">
    <property type="protein sequence ID" value="DAG01663.1"/>
    <property type="molecule type" value="Genomic_DNA"/>
</dbReference>
<organism evidence="1">
    <name type="scientific">Siphoviridae sp. ct87j35</name>
    <dbReference type="NCBI Taxonomy" id="2825356"/>
    <lineage>
        <taxon>Viruses</taxon>
        <taxon>Duplodnaviria</taxon>
        <taxon>Heunggongvirae</taxon>
        <taxon>Uroviricota</taxon>
        <taxon>Caudoviricetes</taxon>
    </lineage>
</organism>
<protein>
    <submittedName>
        <fullName evidence="1">Uncharacterized protein</fullName>
    </submittedName>
</protein>
<accession>A0A8S5V4X8</accession>
<evidence type="ECO:0000313" key="1">
    <source>
        <dbReference type="EMBL" id="DAG01663.1"/>
    </source>
</evidence>
<reference evidence="1" key="1">
    <citation type="journal article" date="2021" name="Proc. Natl. Acad. Sci. U.S.A.">
        <title>A Catalog of Tens of Thousands of Viruses from Human Metagenomes Reveals Hidden Associations with Chronic Diseases.</title>
        <authorList>
            <person name="Tisza M.J."/>
            <person name="Buck C.B."/>
        </authorList>
    </citation>
    <scope>NUCLEOTIDE SEQUENCE</scope>
    <source>
        <strain evidence="1">Ct87j35</strain>
    </source>
</reference>
<sequence>MHISLAKIPPQKHISVQTYVCSQFNKQLHKSFHTNVHIILTYDMPLF</sequence>
<name>A0A8S5V4X8_9CAUD</name>
<proteinExistence type="predicted"/>